<comment type="caution">
    <text evidence="1">The sequence shown here is derived from an EMBL/GenBank/DDBJ whole genome shotgun (WGS) entry which is preliminary data.</text>
</comment>
<protein>
    <submittedName>
        <fullName evidence="1">Uncharacterized protein</fullName>
    </submittedName>
</protein>
<dbReference type="OrthoDB" id="10333855at2759"/>
<keyword evidence="2" id="KW-1185">Reference proteome</keyword>
<dbReference type="Proteomes" id="UP000187429">
    <property type="component" value="Unassembled WGS sequence"/>
</dbReference>
<organism evidence="1 2">
    <name type="scientific">Smittium culicis</name>
    <dbReference type="NCBI Taxonomy" id="133412"/>
    <lineage>
        <taxon>Eukaryota</taxon>
        <taxon>Fungi</taxon>
        <taxon>Fungi incertae sedis</taxon>
        <taxon>Zoopagomycota</taxon>
        <taxon>Kickxellomycotina</taxon>
        <taxon>Harpellomycetes</taxon>
        <taxon>Harpellales</taxon>
        <taxon>Legeriomycetaceae</taxon>
        <taxon>Smittium</taxon>
    </lineage>
</organism>
<gene>
    <name evidence="1" type="ORF">AYI69_g747</name>
</gene>
<reference evidence="2" key="1">
    <citation type="submission" date="2017-01" db="EMBL/GenBank/DDBJ databases">
        <authorList>
            <person name="Wang Y."/>
            <person name="White M."/>
            <person name="Kvist S."/>
            <person name="Moncalvo J.-M."/>
        </authorList>
    </citation>
    <scope>NUCLEOTIDE SEQUENCE [LARGE SCALE GENOMIC DNA]</scope>
    <source>
        <strain evidence="2">ID-206-W2</strain>
    </source>
</reference>
<sequence length="177" mass="20266">MSTLDKTDLIDIPDKNIITKKHTEHVENQIIEKKLPKEITRENSTDNDEGQKRVSINEKLYKEIPMTDSITAENFGIKFTDTSQNKDPNTTELTAIPEKRGKYSVKKDQRLERILGKNSIIKIRKIKANITQKSNLDDLATIASSGRSEIETMEEFEKNIGIQLEIEPESVEDKTHI</sequence>
<evidence type="ECO:0000313" key="1">
    <source>
        <dbReference type="EMBL" id="OMJ29731.1"/>
    </source>
</evidence>
<accession>A0A1R1YS82</accession>
<evidence type="ECO:0000313" key="2">
    <source>
        <dbReference type="Proteomes" id="UP000187429"/>
    </source>
</evidence>
<dbReference type="EMBL" id="LSSM01000199">
    <property type="protein sequence ID" value="OMJ29731.1"/>
    <property type="molecule type" value="Genomic_DNA"/>
</dbReference>
<name>A0A1R1YS82_9FUNG</name>
<proteinExistence type="predicted"/>
<dbReference type="AlphaFoldDB" id="A0A1R1YS82"/>